<accession>A0A3N1D5C4</accession>
<proteinExistence type="predicted"/>
<name>A0A3N1D5C4_9ACTN</name>
<dbReference type="Proteomes" id="UP000272400">
    <property type="component" value="Unassembled WGS sequence"/>
</dbReference>
<sequence length="474" mass="51471">MGAAAQMMERRLREDFPAWEGLVERAGWCVRPVRVMGGAAAVHPGTGEVLAAYDSQGEPDGSLLIACGDRRAGVCPPCSARYRANLWRIIVMGLDGSAGAGWPVRVPGSVSAHPAVFATLTAPSWGRVHRVRSQDGACHPSRGRPVCEHGTARWCNLVHADGRQVGDAMCVSCYGYTDHVLWHASMPELWRRTVVGLPRALARQSGPVTGTHRTVKEITALLRPRFARVVEWQRRGALHVHAVVRLDGRSDGDVAAAPPAWAGRDLLAAAVRDAALSASVSMPAPDGVARSAVWGSQLDVSPITNPSAAARYLAKYSTKVAGDTLPGWPMRAFGPLEMDRMRARGVSWHLLMLAGTCLRLARRYPDLSHLAERVHQMGYGGHYASKSPMYSMTMLALSEARRSWRARRSNGDVWADLGAVVVGDWRLVGLGYRTAGDAEVAGQLYRQEQQVRAARRVHDVAVVRLVDGEEEAGW</sequence>
<gene>
    <name evidence="1" type="ORF">EDD29_6416</name>
</gene>
<dbReference type="Pfam" id="PF20199">
    <property type="entry name" value="RepSA"/>
    <property type="match status" value="1"/>
</dbReference>
<evidence type="ECO:0000313" key="1">
    <source>
        <dbReference type="EMBL" id="ROO88737.1"/>
    </source>
</evidence>
<reference evidence="1 2" key="1">
    <citation type="submission" date="2018-11" db="EMBL/GenBank/DDBJ databases">
        <title>Sequencing the genomes of 1000 actinobacteria strains.</title>
        <authorList>
            <person name="Klenk H.-P."/>
        </authorList>
    </citation>
    <scope>NUCLEOTIDE SEQUENCE [LARGE SCALE GENOMIC DNA]</scope>
    <source>
        <strain evidence="1 2">DSM 44254</strain>
    </source>
</reference>
<dbReference type="OrthoDB" id="3203793at2"/>
<evidence type="ECO:0008006" key="3">
    <source>
        <dbReference type="Google" id="ProtNLM"/>
    </source>
</evidence>
<evidence type="ECO:0000313" key="2">
    <source>
        <dbReference type="Proteomes" id="UP000272400"/>
    </source>
</evidence>
<organism evidence="1 2">
    <name type="scientific">Actinocorallia herbida</name>
    <dbReference type="NCBI Taxonomy" id="58109"/>
    <lineage>
        <taxon>Bacteria</taxon>
        <taxon>Bacillati</taxon>
        <taxon>Actinomycetota</taxon>
        <taxon>Actinomycetes</taxon>
        <taxon>Streptosporangiales</taxon>
        <taxon>Thermomonosporaceae</taxon>
        <taxon>Actinocorallia</taxon>
    </lineage>
</organism>
<protein>
    <recommendedName>
        <fullName evidence="3">Replication initiation protein</fullName>
    </recommendedName>
</protein>
<keyword evidence="2" id="KW-1185">Reference proteome</keyword>
<dbReference type="AlphaFoldDB" id="A0A3N1D5C4"/>
<dbReference type="RefSeq" id="WP_123667940.1">
    <property type="nucleotide sequence ID" value="NZ_RJKE01000001.1"/>
</dbReference>
<dbReference type="InterPro" id="IPR046828">
    <property type="entry name" value="RepSA"/>
</dbReference>
<dbReference type="EMBL" id="RJKE01000001">
    <property type="protein sequence ID" value="ROO88737.1"/>
    <property type="molecule type" value="Genomic_DNA"/>
</dbReference>
<comment type="caution">
    <text evidence="1">The sequence shown here is derived from an EMBL/GenBank/DDBJ whole genome shotgun (WGS) entry which is preliminary data.</text>
</comment>